<evidence type="ECO:0000256" key="3">
    <source>
        <dbReference type="ARBA" id="ARBA00022806"/>
    </source>
</evidence>
<dbReference type="SMART" id="SM00490">
    <property type="entry name" value="HELICc"/>
    <property type="match status" value="1"/>
</dbReference>
<proteinExistence type="predicted"/>
<dbReference type="Pfam" id="PF00176">
    <property type="entry name" value="SNF2-rel_dom"/>
    <property type="match status" value="1"/>
</dbReference>
<reference evidence="7 8" key="1">
    <citation type="submission" date="2023-07" db="EMBL/GenBank/DDBJ databases">
        <title>Genomic Encyclopedia of Type Strains, Phase IV (KMG-IV): sequencing the most valuable type-strain genomes for metagenomic binning, comparative biology and taxonomic classification.</title>
        <authorList>
            <person name="Goeker M."/>
        </authorList>
    </citation>
    <scope>NUCLEOTIDE SEQUENCE [LARGE SCALE GENOMIC DNA]</scope>
    <source>
        <strain evidence="7 8">DSM 4006</strain>
    </source>
</reference>
<evidence type="ECO:0000256" key="1">
    <source>
        <dbReference type="ARBA" id="ARBA00022741"/>
    </source>
</evidence>
<gene>
    <name evidence="7" type="ORF">J2S03_000145</name>
</gene>
<dbReference type="InterPro" id="IPR049730">
    <property type="entry name" value="SNF2/RAD54-like_C"/>
</dbReference>
<keyword evidence="1" id="KW-0547">Nucleotide-binding</keyword>
<dbReference type="InterPro" id="IPR001650">
    <property type="entry name" value="Helicase_C-like"/>
</dbReference>
<dbReference type="InterPro" id="IPR027417">
    <property type="entry name" value="P-loop_NTPase"/>
</dbReference>
<dbReference type="GO" id="GO:0004386">
    <property type="term" value="F:helicase activity"/>
    <property type="evidence" value="ECO:0007669"/>
    <property type="project" value="UniProtKB-KW"/>
</dbReference>
<evidence type="ECO:0000313" key="8">
    <source>
        <dbReference type="Proteomes" id="UP001232973"/>
    </source>
</evidence>
<feature type="domain" description="Helicase C-terminal" evidence="6">
    <location>
        <begin position="378"/>
        <end position="523"/>
    </location>
</feature>
<dbReference type="InterPro" id="IPR014001">
    <property type="entry name" value="Helicase_ATP-bd"/>
</dbReference>
<dbReference type="InterPro" id="IPR000330">
    <property type="entry name" value="SNF2_N"/>
</dbReference>
<dbReference type="PROSITE" id="PS51192">
    <property type="entry name" value="HELICASE_ATP_BIND_1"/>
    <property type="match status" value="1"/>
</dbReference>
<dbReference type="Gene3D" id="3.40.50.10810">
    <property type="entry name" value="Tandem AAA-ATPase domain"/>
    <property type="match status" value="1"/>
</dbReference>
<evidence type="ECO:0000259" key="6">
    <source>
        <dbReference type="PROSITE" id="PS51194"/>
    </source>
</evidence>
<dbReference type="Pfam" id="PF00271">
    <property type="entry name" value="Helicase_C"/>
    <property type="match status" value="1"/>
</dbReference>
<keyword evidence="4" id="KW-0067">ATP-binding</keyword>
<evidence type="ECO:0000256" key="2">
    <source>
        <dbReference type="ARBA" id="ARBA00022801"/>
    </source>
</evidence>
<keyword evidence="8" id="KW-1185">Reference proteome</keyword>
<protein>
    <submittedName>
        <fullName evidence="7">SNF2 family DNA or RNA helicase</fullName>
    </submittedName>
</protein>
<feature type="domain" description="Helicase ATP-binding" evidence="5">
    <location>
        <begin position="86"/>
        <end position="240"/>
    </location>
</feature>
<dbReference type="SMART" id="SM00487">
    <property type="entry name" value="DEXDc"/>
    <property type="match status" value="1"/>
</dbReference>
<dbReference type="Gene3D" id="3.40.50.300">
    <property type="entry name" value="P-loop containing nucleotide triphosphate hydrolases"/>
    <property type="match status" value="1"/>
</dbReference>
<keyword evidence="3 7" id="KW-0347">Helicase</keyword>
<dbReference type="CDD" id="cd18011">
    <property type="entry name" value="DEXDc_RapA"/>
    <property type="match status" value="1"/>
</dbReference>
<dbReference type="RefSeq" id="WP_274455745.1">
    <property type="nucleotide sequence ID" value="NZ_CP067097.1"/>
</dbReference>
<name>A0ABT9XF15_9BACL</name>
<keyword evidence="2" id="KW-0378">Hydrolase</keyword>
<dbReference type="PANTHER" id="PTHR10799">
    <property type="entry name" value="SNF2/RAD54 HELICASE FAMILY"/>
    <property type="match status" value="1"/>
</dbReference>
<sequence>MPSQAARSTTPGLPPIVWRDEDTCRAFTEYLQSAAIGNNTSGQWRLFQLCETVTRARLAGAFDEFLALDHIQGFNPFPHQIETAARVIRELHGRAILADEVGLGKTIEAGLVMKEYQLRNLARKMLVLVPASLVLQWTRELNEKFRLGAFAQRNEWSWAQHDVVVASLDTAKREPHRSAVLGIQWDLVVVDEAHKLKNSRTRNWQMVNQIPNKYMLLLTATPMQNDLKELHTLITLLRPGALGNTQDFVSQHMEGRRTPKDPATLKSQLTHVMIRNRRSDGRTTLPNRHVNVVPLELTPEERALYDAVQTFLRAEYTHRKETRSSMLPLVTLQREICSSPYAAMLTLERMQKRTKNQETIRVIDEMLHMAEQIRTYTKVDKVLRMLEDIPDKCIIFTEYRATQDFLLYMLKKQGVTAVPFRGGFGRGKKDWMKDLFARKMQVLVATESGGEGINLQFCHHMINFDLPWNPMRLEQRIGRIHRLGQTQDVHIWNLSTNNTIESHIVNLLQEKIRMFELVIGELDYIVSGETTVSKFEEGILELAMTSQSDDEFQERLDAYGERLLKKPLGTTEVQV</sequence>
<comment type="caution">
    <text evidence="7">The sequence shown here is derived from an EMBL/GenBank/DDBJ whole genome shotgun (WGS) entry which is preliminary data.</text>
</comment>
<evidence type="ECO:0000256" key="4">
    <source>
        <dbReference type="ARBA" id="ARBA00022840"/>
    </source>
</evidence>
<evidence type="ECO:0000259" key="5">
    <source>
        <dbReference type="PROSITE" id="PS51192"/>
    </source>
</evidence>
<evidence type="ECO:0000313" key="7">
    <source>
        <dbReference type="EMBL" id="MDQ0188341.1"/>
    </source>
</evidence>
<dbReference type="CDD" id="cd18793">
    <property type="entry name" value="SF2_C_SNF"/>
    <property type="match status" value="1"/>
</dbReference>
<dbReference type="InterPro" id="IPR038718">
    <property type="entry name" value="SNF2-like_sf"/>
</dbReference>
<dbReference type="InterPro" id="IPR057342">
    <property type="entry name" value="DEXDc_RapA"/>
</dbReference>
<dbReference type="Proteomes" id="UP001232973">
    <property type="component" value="Unassembled WGS sequence"/>
</dbReference>
<dbReference type="SUPFAM" id="SSF52540">
    <property type="entry name" value="P-loop containing nucleoside triphosphate hydrolases"/>
    <property type="match status" value="2"/>
</dbReference>
<accession>A0ABT9XF15</accession>
<dbReference type="EMBL" id="JAUSTP010000001">
    <property type="protein sequence ID" value="MDQ0188341.1"/>
    <property type="molecule type" value="Genomic_DNA"/>
</dbReference>
<organism evidence="7 8">
    <name type="scientific">Alicyclobacillus cycloheptanicus</name>
    <dbReference type="NCBI Taxonomy" id="1457"/>
    <lineage>
        <taxon>Bacteria</taxon>
        <taxon>Bacillati</taxon>
        <taxon>Bacillota</taxon>
        <taxon>Bacilli</taxon>
        <taxon>Bacillales</taxon>
        <taxon>Alicyclobacillaceae</taxon>
        <taxon>Alicyclobacillus</taxon>
    </lineage>
</organism>
<dbReference type="PROSITE" id="PS51194">
    <property type="entry name" value="HELICASE_CTER"/>
    <property type="match status" value="1"/>
</dbReference>